<feature type="transmembrane region" description="Helical" evidence="1">
    <location>
        <begin position="44"/>
        <end position="67"/>
    </location>
</feature>
<dbReference type="InterPro" id="IPR019428">
    <property type="entry name" value="7TM_GPCR_serpentine_rcpt_Str"/>
</dbReference>
<dbReference type="EMBL" id="LIAE01007045">
    <property type="protein sequence ID" value="PAV82440.1"/>
    <property type="molecule type" value="Genomic_DNA"/>
</dbReference>
<accession>A0A2A2L8D5</accession>
<evidence type="ECO:0000313" key="2">
    <source>
        <dbReference type="EMBL" id="PAV82440.1"/>
    </source>
</evidence>
<evidence type="ECO:0000256" key="1">
    <source>
        <dbReference type="SAM" id="Phobius"/>
    </source>
</evidence>
<comment type="caution">
    <text evidence="2">The sequence shown here is derived from an EMBL/GenBank/DDBJ whole genome shotgun (WGS) entry which is preliminary data.</text>
</comment>
<keyword evidence="3" id="KW-1185">Reference proteome</keyword>
<keyword evidence="1" id="KW-0472">Membrane</keyword>
<dbReference type="Proteomes" id="UP000218231">
    <property type="component" value="Unassembled WGS sequence"/>
</dbReference>
<evidence type="ECO:0000313" key="3">
    <source>
        <dbReference type="Proteomes" id="UP000218231"/>
    </source>
</evidence>
<protein>
    <recommendedName>
        <fullName evidence="4">G-protein coupled receptors family 1 profile domain-containing protein</fullName>
    </recommendedName>
</protein>
<name>A0A2A2L8D5_9BILA</name>
<reference evidence="2 3" key="1">
    <citation type="journal article" date="2017" name="Curr. Biol.">
        <title>Genome architecture and evolution of a unichromosomal asexual nematode.</title>
        <authorList>
            <person name="Fradin H."/>
            <person name="Zegar C."/>
            <person name="Gutwein M."/>
            <person name="Lucas J."/>
            <person name="Kovtun M."/>
            <person name="Corcoran D."/>
            <person name="Baugh L.R."/>
            <person name="Kiontke K."/>
            <person name="Gunsalus K."/>
            <person name="Fitch D.H."/>
            <person name="Piano F."/>
        </authorList>
    </citation>
    <scope>NUCLEOTIDE SEQUENCE [LARGE SCALE GENOMIC DNA]</scope>
    <source>
        <strain evidence="2">PF1309</strain>
    </source>
</reference>
<dbReference type="AlphaFoldDB" id="A0A2A2L8D5"/>
<dbReference type="Pfam" id="PF10326">
    <property type="entry name" value="7TM_GPCR_Str"/>
    <property type="match status" value="1"/>
</dbReference>
<dbReference type="OrthoDB" id="5841089at2759"/>
<organism evidence="2 3">
    <name type="scientific">Diploscapter pachys</name>
    <dbReference type="NCBI Taxonomy" id="2018661"/>
    <lineage>
        <taxon>Eukaryota</taxon>
        <taxon>Metazoa</taxon>
        <taxon>Ecdysozoa</taxon>
        <taxon>Nematoda</taxon>
        <taxon>Chromadorea</taxon>
        <taxon>Rhabditida</taxon>
        <taxon>Rhabditina</taxon>
        <taxon>Rhabditomorpha</taxon>
        <taxon>Rhabditoidea</taxon>
        <taxon>Rhabditidae</taxon>
        <taxon>Diploscapter</taxon>
    </lineage>
</organism>
<keyword evidence="1" id="KW-0812">Transmembrane</keyword>
<keyword evidence="1" id="KW-1133">Transmembrane helix</keyword>
<feature type="transmembrane region" description="Helical" evidence="1">
    <location>
        <begin position="6"/>
        <end position="23"/>
    </location>
</feature>
<proteinExistence type="predicted"/>
<gene>
    <name evidence="2" type="ORF">WR25_16258</name>
</gene>
<sequence>MLIFAIFGVYYAIIEIIILPNMFDWGHTKCFFPTSFIRHYKYASAIACLYPAAYAMSMVLIAIHFIYRFFALYK</sequence>
<evidence type="ECO:0008006" key="4">
    <source>
        <dbReference type="Google" id="ProtNLM"/>
    </source>
</evidence>